<name>A0A1I5Z7Q1_9PSEU</name>
<dbReference type="InterPro" id="IPR036271">
    <property type="entry name" value="Tet_transcr_reg_TetR-rel_C_sf"/>
</dbReference>
<keyword evidence="1" id="KW-0805">Transcription regulation</keyword>
<reference evidence="7 8" key="1">
    <citation type="submission" date="2016-10" db="EMBL/GenBank/DDBJ databases">
        <authorList>
            <person name="de Groot N.N."/>
        </authorList>
    </citation>
    <scope>NUCLEOTIDE SEQUENCE [LARGE SCALE GENOMIC DNA]</scope>
    <source>
        <strain evidence="7 8">DSM 44637</strain>
    </source>
</reference>
<dbReference type="InterPro" id="IPR004111">
    <property type="entry name" value="Repressor_TetR_C"/>
</dbReference>
<dbReference type="InterPro" id="IPR050109">
    <property type="entry name" value="HTH-type_TetR-like_transc_reg"/>
</dbReference>
<dbReference type="Gene3D" id="1.10.357.10">
    <property type="entry name" value="Tetracycline Repressor, domain 2"/>
    <property type="match status" value="1"/>
</dbReference>
<keyword evidence="2 4" id="KW-0238">DNA-binding</keyword>
<reference evidence="6 9" key="2">
    <citation type="submission" date="2020-01" db="EMBL/GenBank/DDBJ databases">
        <title>Insect and environment-associated Actinomycetes.</title>
        <authorList>
            <person name="Currrie C."/>
            <person name="Chevrette M."/>
            <person name="Carlson C."/>
            <person name="Stubbendieck R."/>
            <person name="Wendt-Pienkowski E."/>
        </authorList>
    </citation>
    <scope>NUCLEOTIDE SEQUENCE [LARGE SCALE GENOMIC DNA]</scope>
    <source>
        <strain evidence="6 9">SID8386</strain>
    </source>
</reference>
<evidence type="ECO:0000313" key="8">
    <source>
        <dbReference type="Proteomes" id="UP000199137"/>
    </source>
</evidence>
<dbReference type="STRING" id="112413.SAMN05421854_11456"/>
<keyword evidence="9" id="KW-1185">Reference proteome</keyword>
<keyword evidence="3" id="KW-0804">Transcription</keyword>
<dbReference type="PANTHER" id="PTHR30055">
    <property type="entry name" value="HTH-TYPE TRANSCRIPTIONAL REGULATOR RUTR"/>
    <property type="match status" value="1"/>
</dbReference>
<dbReference type="SUPFAM" id="SSF48498">
    <property type="entry name" value="Tetracyclin repressor-like, C-terminal domain"/>
    <property type="match status" value="1"/>
</dbReference>
<dbReference type="GO" id="GO:0045892">
    <property type="term" value="P:negative regulation of DNA-templated transcription"/>
    <property type="evidence" value="ECO:0007669"/>
    <property type="project" value="InterPro"/>
</dbReference>
<organism evidence="7 8">
    <name type="scientific">Amycolatopsis rubida</name>
    <dbReference type="NCBI Taxonomy" id="112413"/>
    <lineage>
        <taxon>Bacteria</taxon>
        <taxon>Bacillati</taxon>
        <taxon>Actinomycetota</taxon>
        <taxon>Actinomycetes</taxon>
        <taxon>Pseudonocardiales</taxon>
        <taxon>Pseudonocardiaceae</taxon>
        <taxon>Amycolatopsis</taxon>
    </lineage>
</organism>
<evidence type="ECO:0000313" key="9">
    <source>
        <dbReference type="Proteomes" id="UP000470404"/>
    </source>
</evidence>
<dbReference type="Proteomes" id="UP000470404">
    <property type="component" value="Unassembled WGS sequence"/>
</dbReference>
<accession>A0A1I5Z7Q1</accession>
<dbReference type="GO" id="GO:0000976">
    <property type="term" value="F:transcription cis-regulatory region binding"/>
    <property type="evidence" value="ECO:0007669"/>
    <property type="project" value="TreeGrafter"/>
</dbReference>
<dbReference type="Pfam" id="PF00440">
    <property type="entry name" value="TetR_N"/>
    <property type="match status" value="1"/>
</dbReference>
<dbReference type="SUPFAM" id="SSF46689">
    <property type="entry name" value="Homeodomain-like"/>
    <property type="match status" value="1"/>
</dbReference>
<evidence type="ECO:0000313" key="6">
    <source>
        <dbReference type="EMBL" id="NEC54876.1"/>
    </source>
</evidence>
<dbReference type="PRINTS" id="PR00455">
    <property type="entry name" value="HTHTETR"/>
</dbReference>
<feature type="DNA-binding region" description="H-T-H motif" evidence="4">
    <location>
        <begin position="39"/>
        <end position="58"/>
    </location>
</feature>
<dbReference type="InterPro" id="IPR009057">
    <property type="entry name" value="Homeodomain-like_sf"/>
</dbReference>
<dbReference type="OrthoDB" id="329481at2"/>
<evidence type="ECO:0000313" key="7">
    <source>
        <dbReference type="EMBL" id="SFQ52488.1"/>
    </source>
</evidence>
<evidence type="ECO:0000256" key="1">
    <source>
        <dbReference type="ARBA" id="ARBA00023015"/>
    </source>
</evidence>
<dbReference type="AlphaFoldDB" id="A0A1I5Z7Q1"/>
<dbReference type="Pfam" id="PF02909">
    <property type="entry name" value="TetR_C_1"/>
    <property type="match status" value="1"/>
</dbReference>
<protein>
    <submittedName>
        <fullName evidence="6">TetR family transcriptional regulator</fullName>
    </submittedName>
    <submittedName>
        <fullName evidence="7">Transcriptional regulator, TetR family</fullName>
    </submittedName>
</protein>
<dbReference type="Proteomes" id="UP000199137">
    <property type="component" value="Unassembled WGS sequence"/>
</dbReference>
<feature type="domain" description="HTH tetR-type" evidence="5">
    <location>
        <begin position="16"/>
        <end position="76"/>
    </location>
</feature>
<evidence type="ECO:0000256" key="2">
    <source>
        <dbReference type="ARBA" id="ARBA00023125"/>
    </source>
</evidence>
<dbReference type="EMBL" id="FOWC01000014">
    <property type="protein sequence ID" value="SFQ52488.1"/>
    <property type="molecule type" value="Genomic_DNA"/>
</dbReference>
<dbReference type="EMBL" id="JAAGNC010000032">
    <property type="protein sequence ID" value="NEC54876.1"/>
    <property type="molecule type" value="Genomic_DNA"/>
</dbReference>
<proteinExistence type="predicted"/>
<evidence type="ECO:0000256" key="4">
    <source>
        <dbReference type="PROSITE-ProRule" id="PRU00335"/>
    </source>
</evidence>
<sequence>MNTTTRRGRPRKGDARLSREAILTAALEAVDADGAAAVSMRTVAQRLGVDAKSLYHHIDGKEALLDAIAGHVLGGIDLPALTGQPEEDLGAIAQSFRKATRAHPQAAALVLTRQLPSIAALAPVEAVLSVLRKAGASPEEAVHLLRSLLAVVVGSLLREAGAGPAFGVTDEAGIARRRAELEQTGLPAVVGSAPQLARCDHEAEFAFAVDLAVAATMQRLATPRR</sequence>
<evidence type="ECO:0000259" key="5">
    <source>
        <dbReference type="PROSITE" id="PS50977"/>
    </source>
</evidence>
<gene>
    <name evidence="6" type="ORF">G3I59_04495</name>
    <name evidence="7" type="ORF">SAMN05421854_11456</name>
</gene>
<dbReference type="PANTHER" id="PTHR30055:SF151">
    <property type="entry name" value="TRANSCRIPTIONAL REGULATORY PROTEIN"/>
    <property type="match status" value="1"/>
</dbReference>
<evidence type="ECO:0000256" key="3">
    <source>
        <dbReference type="ARBA" id="ARBA00023163"/>
    </source>
</evidence>
<dbReference type="RefSeq" id="WP_067582812.1">
    <property type="nucleotide sequence ID" value="NZ_FOWC01000014.1"/>
</dbReference>
<dbReference type="GO" id="GO:0003700">
    <property type="term" value="F:DNA-binding transcription factor activity"/>
    <property type="evidence" value="ECO:0007669"/>
    <property type="project" value="TreeGrafter"/>
</dbReference>
<dbReference type="PROSITE" id="PS50977">
    <property type="entry name" value="HTH_TETR_2"/>
    <property type="match status" value="1"/>
</dbReference>
<dbReference type="InterPro" id="IPR001647">
    <property type="entry name" value="HTH_TetR"/>
</dbReference>